<dbReference type="SUPFAM" id="SSF81665">
    <property type="entry name" value="Calcium ATPase, transmembrane domain M"/>
    <property type="match status" value="1"/>
</dbReference>
<feature type="transmembrane region" description="Helical" evidence="13">
    <location>
        <begin position="217"/>
        <end position="237"/>
    </location>
</feature>
<keyword evidence="6 13" id="KW-0547">Nucleotide-binding</keyword>
<dbReference type="PANTHER" id="PTHR45630">
    <property type="entry name" value="CATION-TRANSPORTING ATPASE-RELATED"/>
    <property type="match status" value="1"/>
</dbReference>
<dbReference type="GO" id="GO:0016887">
    <property type="term" value="F:ATP hydrolysis activity"/>
    <property type="evidence" value="ECO:0007669"/>
    <property type="project" value="InterPro"/>
</dbReference>
<dbReference type="GO" id="GO:0016020">
    <property type="term" value="C:membrane"/>
    <property type="evidence" value="ECO:0007669"/>
    <property type="project" value="UniProtKB-SubCell"/>
</dbReference>
<keyword evidence="4 13" id="KW-0812">Transmembrane</keyword>
<dbReference type="InterPro" id="IPR006544">
    <property type="entry name" value="P-type_TPase_V"/>
</dbReference>
<dbReference type="Gene3D" id="1.20.1110.10">
    <property type="entry name" value="Calcium-transporting ATPase, transmembrane domain"/>
    <property type="match status" value="1"/>
</dbReference>
<keyword evidence="11 13" id="KW-0472">Membrane</keyword>
<evidence type="ECO:0000256" key="2">
    <source>
        <dbReference type="ARBA" id="ARBA00006000"/>
    </source>
</evidence>
<evidence type="ECO:0000256" key="13">
    <source>
        <dbReference type="RuleBase" id="RU362082"/>
    </source>
</evidence>
<comment type="similarity">
    <text evidence="2 13">Belongs to the cation transport ATPase (P-type) (TC 3.A.3) family. Type V subfamily.</text>
</comment>
<keyword evidence="18" id="KW-1185">Reference proteome</keyword>
<dbReference type="SMR" id="A0A7M7QI72"/>
<dbReference type="InterPro" id="IPR059000">
    <property type="entry name" value="ATPase_P-type_domA"/>
</dbReference>
<evidence type="ECO:0000256" key="14">
    <source>
        <dbReference type="SAM" id="MobiDB-lite"/>
    </source>
</evidence>
<dbReference type="EnsemblMetazoa" id="XM_031932168">
    <property type="protein sequence ID" value="XP_031788028"/>
    <property type="gene ID" value="LOC100121712"/>
</dbReference>
<keyword evidence="10 13" id="KW-1133">Transmembrane helix</keyword>
<feature type="domain" description="P5B-type ATPase N-terminal" evidence="16">
    <location>
        <begin position="24"/>
        <end position="111"/>
    </location>
</feature>
<sequence length="1133" mass="127467">MAVVSGVKSHGHGEATGQRIKDSQDEQMHAYGYERSIAGTMATLLGCILSAGSLRLFFHWYPHLYLYATHRRCGLSRASKVLVVDDYQGKYKSYIVKEVKSVSTRCLSSDSSQASRYLRRAHKHLLDGLRGKDLELNLENGSRCLAPEYKAFWCKKQCYVWDDKASEFSKLASLDRYARCLDLHTEKVRGLSPERQLLSRMLYGFNEILVPVQGFQLLFLLEILNPFYVFQVFSLIVWFNEGYFYYAIAVILMSAFGIISSIRQTRANQTSLRNTVASTETVRVLRSSGEYESISSDELVPGDIIELPKHRAVVACDAVLLTGTCVVNESMLTGESVPVTKTPLQALPALYDSREHSHHTLFCGTTIIQTKQYGDKPVLAKVIRTGLWTTKGSLVAAILYPPPTDFKFDQDSYKLVAILIAVAFLGFFYTLAAMIQRGNTATNIAIKTLTVFTIVVPPALPSVMAVGKMYAIFRLKKRQIYCINTRAINISGSIDCVCFDKTGTLTEDGLDMMGVVVNEGNKLGEPEKEVPKLKDAHIFEGMLTCHSLTIIDQELSGDPLDVKIFESTGWELDEPELTDPAKLRRLLPLTYVRPAHESGHGDHPAGGMEIIQQYQFSSTLQRMSVIARRSDDPSGFVAYTKGSPEMILSLSCAESIPSDVSSTLRCFTEQGYRVIAMASKRIEVTDEQEKKLKTSSLEDLEFGIYAKNYKFALTGDTWQLLREHYDDILPRICTKGVVFARMSSDQKQQLVVELIQLGYHVAMCGDGANDCGALRAAHVGISLSEAESSVASPFTSRIPDITCVSKVIQQGRAALVTSFGIFKFTVCYSLTEFISTIILYSISSNFTGLQFFYVDVMLFVNFAFFFGKTEAYDKRLAREPPTSSLVSFTPLFSLTIHTIIIAVFELIVFYAVQQFDWFTPFTPKDEFLYDCLENYSVFCLSTFQYAIIAIVFSRGKPYRKPIYTNKLFILSIVVLTIVNAYITIYPAQWVVDLLELQMPPVYDWRFMIVGLAFVNFLVCIGFESFVVEYLIQQKIKPRFYKPEKSKKRYLLLEHELQDKPNWPPISSELPILPITPSYENIINSTRKASIAESTISMCIVNENEEQIPSISRSYVGVDNLGFHSEPGDVNRVD</sequence>
<feature type="transmembrane region" description="Helical" evidence="13">
    <location>
        <begin position="243"/>
        <end position="262"/>
    </location>
</feature>
<keyword evidence="8 13" id="KW-0460">Magnesium</keyword>
<protein>
    <recommendedName>
        <fullName evidence="13">Cation-transporting ATPase</fullName>
        <ecNumber evidence="13">7.2.2.-</ecNumber>
    </recommendedName>
</protein>
<proteinExistence type="inferred from homology"/>
<dbReference type="InterPro" id="IPR023214">
    <property type="entry name" value="HAD_sf"/>
</dbReference>
<feature type="transmembrane region" description="Helical" evidence="13">
    <location>
        <begin position="448"/>
        <end position="471"/>
    </location>
</feature>
<dbReference type="Gene3D" id="2.70.150.10">
    <property type="entry name" value="Calcium-transporting ATPase, cytoplasmic transduction domain A"/>
    <property type="match status" value="1"/>
</dbReference>
<feature type="transmembrane region" description="Helical" evidence="13">
    <location>
        <begin position="848"/>
        <end position="867"/>
    </location>
</feature>
<dbReference type="PROSITE" id="PS00154">
    <property type="entry name" value="ATPASE_E1_E2"/>
    <property type="match status" value="1"/>
</dbReference>
<dbReference type="SUPFAM" id="SSF56784">
    <property type="entry name" value="HAD-like"/>
    <property type="match status" value="1"/>
</dbReference>
<feature type="transmembrane region" description="Helical" evidence="13">
    <location>
        <begin position="932"/>
        <end position="955"/>
    </location>
</feature>
<dbReference type="InterPro" id="IPR018303">
    <property type="entry name" value="ATPase_P-typ_P_site"/>
</dbReference>
<evidence type="ECO:0000256" key="5">
    <source>
        <dbReference type="ARBA" id="ARBA00022723"/>
    </source>
</evidence>
<feature type="transmembrane region" description="Helical" evidence="13">
    <location>
        <begin position="967"/>
        <end position="987"/>
    </location>
</feature>
<evidence type="ECO:0000256" key="12">
    <source>
        <dbReference type="ARBA" id="ARBA00049360"/>
    </source>
</evidence>
<evidence type="ECO:0000259" key="16">
    <source>
        <dbReference type="Pfam" id="PF12409"/>
    </source>
</evidence>
<dbReference type="GeneID" id="100121712"/>
<dbReference type="GO" id="GO:0006874">
    <property type="term" value="P:intracellular calcium ion homeostasis"/>
    <property type="evidence" value="ECO:0007669"/>
    <property type="project" value="TreeGrafter"/>
</dbReference>
<keyword evidence="7 13" id="KW-0067">ATP-binding</keyword>
<evidence type="ECO:0000256" key="3">
    <source>
        <dbReference type="ARBA" id="ARBA00022553"/>
    </source>
</evidence>
<evidence type="ECO:0000256" key="9">
    <source>
        <dbReference type="ARBA" id="ARBA00022967"/>
    </source>
</evidence>
<dbReference type="EC" id="7.2.2.-" evidence="13"/>
<feature type="transmembrane region" description="Helical" evidence="13">
    <location>
        <begin position="415"/>
        <end position="436"/>
    </location>
</feature>
<dbReference type="InterPro" id="IPR036412">
    <property type="entry name" value="HAD-like_sf"/>
</dbReference>
<dbReference type="RefSeq" id="XP_031788028.1">
    <property type="nucleotide sequence ID" value="XM_031932168.2"/>
</dbReference>
<feature type="domain" description="P-type ATPase A" evidence="15">
    <location>
        <begin position="279"/>
        <end position="397"/>
    </location>
</feature>
<comment type="subcellular location">
    <subcellularLocation>
        <location evidence="1 13">Membrane</location>
        <topology evidence="1 13">Multi-pass membrane protein</topology>
    </subcellularLocation>
</comment>
<evidence type="ECO:0000256" key="11">
    <source>
        <dbReference type="ARBA" id="ARBA00023136"/>
    </source>
</evidence>
<feature type="transmembrane region" description="Helical" evidence="13">
    <location>
        <begin position="821"/>
        <end position="842"/>
    </location>
</feature>
<dbReference type="Proteomes" id="UP000002358">
    <property type="component" value="Chromosome 5"/>
</dbReference>
<dbReference type="AlphaFoldDB" id="A0A7M7QI72"/>
<evidence type="ECO:0000256" key="4">
    <source>
        <dbReference type="ARBA" id="ARBA00022692"/>
    </source>
</evidence>
<dbReference type="InterPro" id="IPR023298">
    <property type="entry name" value="ATPase_P-typ_TM_dom_sf"/>
</dbReference>
<evidence type="ECO:0000256" key="8">
    <source>
        <dbReference type="ARBA" id="ARBA00022842"/>
    </source>
</evidence>
<feature type="transmembrane region" description="Helical" evidence="13">
    <location>
        <begin position="888"/>
        <end position="912"/>
    </location>
</feature>
<feature type="transmembrane region" description="Helical" evidence="13">
    <location>
        <begin position="1007"/>
        <end position="1031"/>
    </location>
</feature>
<dbReference type="GO" id="GO:0019829">
    <property type="term" value="F:ATPase-coupled monoatomic cation transmembrane transporter activity"/>
    <property type="evidence" value="ECO:0007669"/>
    <property type="project" value="UniProtKB-UniRule"/>
</dbReference>
<dbReference type="PANTHER" id="PTHR45630:SF8">
    <property type="entry name" value="CATION-TRANSPORTING ATPASE"/>
    <property type="match status" value="1"/>
</dbReference>
<feature type="transmembrane region" description="Helical" evidence="13">
    <location>
        <begin position="37"/>
        <end position="58"/>
    </location>
</feature>
<evidence type="ECO:0000256" key="6">
    <source>
        <dbReference type="ARBA" id="ARBA00022741"/>
    </source>
</evidence>
<dbReference type="InterPro" id="IPR008250">
    <property type="entry name" value="ATPase_P-typ_transduc_dom_A_sf"/>
</dbReference>
<organism evidence="17 18">
    <name type="scientific">Nasonia vitripennis</name>
    <name type="common">Parasitic wasp</name>
    <dbReference type="NCBI Taxonomy" id="7425"/>
    <lineage>
        <taxon>Eukaryota</taxon>
        <taxon>Metazoa</taxon>
        <taxon>Ecdysozoa</taxon>
        <taxon>Arthropoda</taxon>
        <taxon>Hexapoda</taxon>
        <taxon>Insecta</taxon>
        <taxon>Pterygota</taxon>
        <taxon>Neoptera</taxon>
        <taxon>Endopterygota</taxon>
        <taxon>Hymenoptera</taxon>
        <taxon>Apocrita</taxon>
        <taxon>Proctotrupomorpha</taxon>
        <taxon>Chalcidoidea</taxon>
        <taxon>Pteromalidae</taxon>
        <taxon>Pteromalinae</taxon>
        <taxon>Nasonia</taxon>
    </lineage>
</organism>
<keyword evidence="9 13" id="KW-1278">Translocase</keyword>
<dbReference type="Pfam" id="PF12409">
    <property type="entry name" value="P5-ATPase"/>
    <property type="match status" value="1"/>
</dbReference>
<comment type="catalytic activity">
    <reaction evidence="12 13">
        <text>ATP + H2O = ADP + phosphate + H(+)</text>
        <dbReference type="Rhea" id="RHEA:13065"/>
        <dbReference type="ChEBI" id="CHEBI:15377"/>
        <dbReference type="ChEBI" id="CHEBI:15378"/>
        <dbReference type="ChEBI" id="CHEBI:30616"/>
        <dbReference type="ChEBI" id="CHEBI:43474"/>
        <dbReference type="ChEBI" id="CHEBI:456216"/>
    </reaction>
</comment>
<evidence type="ECO:0000256" key="10">
    <source>
        <dbReference type="ARBA" id="ARBA00022989"/>
    </source>
</evidence>
<keyword evidence="3" id="KW-0597">Phosphoprotein</keyword>
<dbReference type="GO" id="GO:0046872">
    <property type="term" value="F:metal ion binding"/>
    <property type="evidence" value="ECO:0007669"/>
    <property type="project" value="UniProtKB-UniRule"/>
</dbReference>
<dbReference type="Gene3D" id="3.40.50.1000">
    <property type="entry name" value="HAD superfamily/HAD-like"/>
    <property type="match status" value="1"/>
</dbReference>
<dbReference type="GO" id="GO:0005524">
    <property type="term" value="F:ATP binding"/>
    <property type="evidence" value="ECO:0007669"/>
    <property type="project" value="UniProtKB-UniRule"/>
</dbReference>
<evidence type="ECO:0000256" key="1">
    <source>
        <dbReference type="ARBA" id="ARBA00004141"/>
    </source>
</evidence>
<keyword evidence="5 13" id="KW-0479">Metal-binding</keyword>
<dbReference type="Pfam" id="PF00122">
    <property type="entry name" value="E1-E2_ATPase"/>
    <property type="match status" value="1"/>
</dbReference>
<dbReference type="InterPro" id="IPR047819">
    <property type="entry name" value="P5A-ATPase_N"/>
</dbReference>
<dbReference type="InterPro" id="IPR001757">
    <property type="entry name" value="P_typ_ATPase"/>
</dbReference>
<accession>A0A7M7QI72</accession>
<dbReference type="PRINTS" id="PR00119">
    <property type="entry name" value="CATATPASE"/>
</dbReference>
<dbReference type="Gene3D" id="3.40.1110.10">
    <property type="entry name" value="Calcium-transporting ATPase, cytoplasmic domain N"/>
    <property type="match status" value="1"/>
</dbReference>
<dbReference type="Pfam" id="PF13246">
    <property type="entry name" value="Cation_ATPase"/>
    <property type="match status" value="1"/>
</dbReference>
<feature type="region of interest" description="Disordered" evidence="14">
    <location>
        <begin position="1"/>
        <end position="22"/>
    </location>
</feature>
<dbReference type="GO" id="GO:0015203">
    <property type="term" value="F:polyamine transmembrane transporter activity"/>
    <property type="evidence" value="ECO:0007669"/>
    <property type="project" value="TreeGrafter"/>
</dbReference>
<evidence type="ECO:0000313" key="18">
    <source>
        <dbReference type="Proteomes" id="UP000002358"/>
    </source>
</evidence>
<dbReference type="FunFam" id="1.20.1110.10:FF:000023">
    <property type="entry name" value="Cation-transporting ATPase"/>
    <property type="match status" value="1"/>
</dbReference>
<reference evidence="17" key="1">
    <citation type="submission" date="2021-01" db="UniProtKB">
        <authorList>
            <consortium name="EnsemblMetazoa"/>
        </authorList>
    </citation>
    <scope>IDENTIFICATION</scope>
</reference>
<name>A0A7M7QI72_NASVI</name>
<dbReference type="SUPFAM" id="SSF81653">
    <property type="entry name" value="Calcium ATPase, transduction domain A"/>
    <property type="match status" value="1"/>
</dbReference>
<dbReference type="NCBIfam" id="TIGR01494">
    <property type="entry name" value="ATPase_P-type"/>
    <property type="match status" value="2"/>
</dbReference>
<evidence type="ECO:0000313" key="17">
    <source>
        <dbReference type="EnsemblMetazoa" id="XP_031788028"/>
    </source>
</evidence>
<evidence type="ECO:0000256" key="7">
    <source>
        <dbReference type="ARBA" id="ARBA00022840"/>
    </source>
</evidence>
<dbReference type="SUPFAM" id="SSF81660">
    <property type="entry name" value="Metal cation-transporting ATPase, ATP-binding domain N"/>
    <property type="match status" value="1"/>
</dbReference>
<dbReference type="InterPro" id="IPR023299">
    <property type="entry name" value="ATPase_P-typ_cyto_dom_N"/>
</dbReference>
<evidence type="ECO:0000259" key="15">
    <source>
        <dbReference type="Pfam" id="PF00122"/>
    </source>
</evidence>
<dbReference type="GO" id="GO:0140358">
    <property type="term" value="F:P-type transmembrane transporter activity"/>
    <property type="evidence" value="ECO:0007669"/>
    <property type="project" value="InterPro"/>
</dbReference>